<dbReference type="AlphaFoldDB" id="A0A8S3ZBX6"/>
<reference evidence="1" key="1">
    <citation type="submission" date="2021-04" db="EMBL/GenBank/DDBJ databases">
        <authorList>
            <consortium name="Molecular Ecology Group"/>
        </authorList>
    </citation>
    <scope>NUCLEOTIDE SEQUENCE</scope>
</reference>
<dbReference type="Proteomes" id="UP000678393">
    <property type="component" value="Unassembled WGS sequence"/>
</dbReference>
<gene>
    <name evidence="1" type="ORF">CUNI_LOCUS10139</name>
</gene>
<sequence length="68" mass="7709">EEKTNATRTAEAMSIKYVRCTNCARCMPEDNAIVEVAAVREMSDASICEISKKARMDRTPSIRFRPVR</sequence>
<evidence type="ECO:0000313" key="2">
    <source>
        <dbReference type="Proteomes" id="UP000678393"/>
    </source>
</evidence>
<keyword evidence="2" id="KW-1185">Reference proteome</keyword>
<organism evidence="1 2">
    <name type="scientific">Candidula unifasciata</name>
    <dbReference type="NCBI Taxonomy" id="100452"/>
    <lineage>
        <taxon>Eukaryota</taxon>
        <taxon>Metazoa</taxon>
        <taxon>Spiralia</taxon>
        <taxon>Lophotrochozoa</taxon>
        <taxon>Mollusca</taxon>
        <taxon>Gastropoda</taxon>
        <taxon>Heterobranchia</taxon>
        <taxon>Euthyneura</taxon>
        <taxon>Panpulmonata</taxon>
        <taxon>Eupulmonata</taxon>
        <taxon>Stylommatophora</taxon>
        <taxon>Helicina</taxon>
        <taxon>Helicoidea</taxon>
        <taxon>Geomitridae</taxon>
        <taxon>Candidula</taxon>
    </lineage>
</organism>
<feature type="non-terminal residue" evidence="1">
    <location>
        <position position="1"/>
    </location>
</feature>
<dbReference type="Gene3D" id="3.30.1740.20">
    <property type="entry name" value="Ribosomal protein S26e"/>
    <property type="match status" value="1"/>
</dbReference>
<dbReference type="OrthoDB" id="10262653at2759"/>
<protein>
    <submittedName>
        <fullName evidence="1">Uncharacterized protein</fullName>
    </submittedName>
</protein>
<dbReference type="InterPro" id="IPR038551">
    <property type="entry name" value="Ribosomal_eS26_sf"/>
</dbReference>
<evidence type="ECO:0000313" key="1">
    <source>
        <dbReference type="EMBL" id="CAG5124581.1"/>
    </source>
</evidence>
<accession>A0A8S3ZBX6</accession>
<comment type="caution">
    <text evidence="1">The sequence shown here is derived from an EMBL/GenBank/DDBJ whole genome shotgun (WGS) entry which is preliminary data.</text>
</comment>
<name>A0A8S3ZBX6_9EUPU</name>
<proteinExistence type="predicted"/>
<feature type="non-terminal residue" evidence="1">
    <location>
        <position position="68"/>
    </location>
</feature>
<dbReference type="EMBL" id="CAJHNH020001815">
    <property type="protein sequence ID" value="CAG5124581.1"/>
    <property type="molecule type" value="Genomic_DNA"/>
</dbReference>